<comment type="caution">
    <text evidence="1">The sequence shown here is derived from an EMBL/GenBank/DDBJ whole genome shotgun (WGS) entry which is preliminary data.</text>
</comment>
<organism evidence="1 2">
    <name type="scientific">Schleiferilactobacillus harbinensis</name>
    <dbReference type="NCBI Taxonomy" id="304207"/>
    <lineage>
        <taxon>Bacteria</taxon>
        <taxon>Bacillati</taxon>
        <taxon>Bacillota</taxon>
        <taxon>Bacilli</taxon>
        <taxon>Lactobacillales</taxon>
        <taxon>Lactobacillaceae</taxon>
        <taxon>Schleiferilactobacillus</taxon>
    </lineage>
</organism>
<keyword evidence="2" id="KW-1185">Reference proteome</keyword>
<reference evidence="1 2" key="1">
    <citation type="submission" date="2023-02" db="EMBL/GenBank/DDBJ databases">
        <title>The predominant lactic acid bacteria and yeasts involved in the spontaneous fermentation of millet during the production of the traditional porridge Hausa koko in Ghana.</title>
        <authorList>
            <person name="Atter A."/>
            <person name="Diaz M."/>
        </authorList>
    </citation>
    <scope>NUCLEOTIDE SEQUENCE [LARGE SCALE GENOMIC DNA]</scope>
    <source>
        <strain evidence="1 2">FI11640</strain>
    </source>
</reference>
<dbReference type="EMBL" id="JAQSGK010000041">
    <property type="protein sequence ID" value="MEE6716640.1"/>
    <property type="molecule type" value="Genomic_DNA"/>
</dbReference>
<dbReference type="Proteomes" id="UP001330016">
    <property type="component" value="Unassembled WGS sequence"/>
</dbReference>
<gene>
    <name evidence="1" type="ORF">PS435_12330</name>
</gene>
<name>A0ABU7T2U1_9LACO</name>
<evidence type="ECO:0000313" key="2">
    <source>
        <dbReference type="Proteomes" id="UP001330016"/>
    </source>
</evidence>
<accession>A0ABU7T2U1</accession>
<proteinExistence type="predicted"/>
<protein>
    <submittedName>
        <fullName evidence="1">Uncharacterized protein</fullName>
    </submittedName>
</protein>
<dbReference type="RefSeq" id="WP_331244236.1">
    <property type="nucleotide sequence ID" value="NZ_JAQSGJ010000041.1"/>
</dbReference>
<evidence type="ECO:0000313" key="1">
    <source>
        <dbReference type="EMBL" id="MEE6716640.1"/>
    </source>
</evidence>
<sequence length="173" mass="19531">MDPAFIELGSRLTEAAITNTWSKVSDRIRKIKADKDKDSQIRAYNQLVSELVDQKADALDIARQYKEQLDKVTISDNDIESLHRTLEKVVGIVMNSNLGEADSVEKQEMRKSFDSLVEMLNSDTLRTLQLLGYNYKKAIGEPLTQVTSEFILSKLDSNPKKSQSFGDEDRGSN</sequence>